<dbReference type="AlphaFoldDB" id="A0A8B8E7N2"/>
<evidence type="ECO:0000313" key="5">
    <source>
        <dbReference type="Proteomes" id="UP000694844"/>
    </source>
</evidence>
<dbReference type="GeneID" id="111132168"/>
<dbReference type="InterPro" id="IPR011990">
    <property type="entry name" value="TPR-like_helical_dom_sf"/>
</dbReference>
<evidence type="ECO:0000313" key="6">
    <source>
        <dbReference type="RefSeq" id="XP_022335633.1"/>
    </source>
</evidence>
<evidence type="ECO:0000256" key="1">
    <source>
        <dbReference type="ARBA" id="ARBA00005857"/>
    </source>
</evidence>
<name>A0A8B8E7N2_CRAVI</name>
<gene>
    <name evidence="6" type="primary">LOC111132168</name>
</gene>
<dbReference type="Gene3D" id="1.25.40.10">
    <property type="entry name" value="Tetratricopeptide repeat domain"/>
    <property type="match status" value="1"/>
</dbReference>
<dbReference type="InterPro" id="IPR033891">
    <property type="entry name" value="TTC38"/>
</dbReference>
<organism evidence="5 6">
    <name type="scientific">Crassostrea virginica</name>
    <name type="common">Eastern oyster</name>
    <dbReference type="NCBI Taxonomy" id="6565"/>
    <lineage>
        <taxon>Eukaryota</taxon>
        <taxon>Metazoa</taxon>
        <taxon>Spiralia</taxon>
        <taxon>Lophotrochozoa</taxon>
        <taxon>Mollusca</taxon>
        <taxon>Bivalvia</taxon>
        <taxon>Autobranchia</taxon>
        <taxon>Pteriomorphia</taxon>
        <taxon>Ostreida</taxon>
        <taxon>Ostreoidea</taxon>
        <taxon>Ostreidae</taxon>
        <taxon>Crassostrea</taxon>
    </lineage>
</organism>
<dbReference type="PANTHER" id="PTHR16263">
    <property type="entry name" value="TETRATRICOPEPTIDE REPEAT PROTEIN 38"/>
    <property type="match status" value="1"/>
</dbReference>
<evidence type="ECO:0000256" key="3">
    <source>
        <dbReference type="ARBA" id="ARBA00022737"/>
    </source>
</evidence>
<keyword evidence="3" id="KW-0677">Repeat</keyword>
<sequence>MKTAWRDCKGWRDADLPMTSASDEASKWFDASLTQITSMYADDEAGGVANSFKNMMEADPDFVMGQVFVNSMKFGGSKTETEEVHKMVDNISAVASKQKVTERESKHVAALKLVTEGKLVEAAEVYRAILAESPTDLLACLLAFFKYYELGMFKEMLDMMKSVVKGYTPETPGYSTVLGWKAFAHEENCQLNEAEEEVYKSLAVSPRETFAIHTMAHVHLEKGMYDAGLAFLQSKEKYWANCSMACHIAWHEALFHLEKGQFDDAVQTFDDKVKIINRGNFNDAASLLYRLSFEGVRVPEKWRGVLELVDKFSGHHTWIYTDLHILFTLYRAGERERANELLEALKEYVTNNKGTNAQVTHDVGMPLCAGITAFEEEHYETATNCLKSVYGSLQRIGGSNAQRDTFVQLLLHSAIRSPNPDHKALARTLLAERKVRRVADPLGGRLQRGLEESSD</sequence>
<evidence type="ECO:0000256" key="2">
    <source>
        <dbReference type="ARBA" id="ARBA00019992"/>
    </source>
</evidence>
<protein>
    <recommendedName>
        <fullName evidence="2">Tetratricopeptide repeat protein 38</fullName>
    </recommendedName>
</protein>
<accession>A0A8B8E7N2</accession>
<dbReference type="OrthoDB" id="6101977at2759"/>
<dbReference type="PANTHER" id="PTHR16263:SF4">
    <property type="entry name" value="TETRATRICOPEPTIDE REPEAT PROTEIN 38"/>
    <property type="match status" value="1"/>
</dbReference>
<evidence type="ECO:0000256" key="4">
    <source>
        <dbReference type="ARBA" id="ARBA00022803"/>
    </source>
</evidence>
<dbReference type="SUPFAM" id="SSF48452">
    <property type="entry name" value="TPR-like"/>
    <property type="match status" value="1"/>
</dbReference>
<dbReference type="RefSeq" id="XP_022335633.1">
    <property type="nucleotide sequence ID" value="XM_022479925.1"/>
</dbReference>
<proteinExistence type="inferred from homology"/>
<reference evidence="6" key="1">
    <citation type="submission" date="2025-08" db="UniProtKB">
        <authorList>
            <consortium name="RefSeq"/>
        </authorList>
    </citation>
    <scope>IDENTIFICATION</scope>
    <source>
        <tissue evidence="6">Whole sample</tissue>
    </source>
</reference>
<dbReference type="CDD" id="cd05804">
    <property type="entry name" value="StaR_like"/>
    <property type="match status" value="1"/>
</dbReference>
<dbReference type="KEGG" id="cvn:111132168"/>
<keyword evidence="5" id="KW-1185">Reference proteome</keyword>
<keyword evidence="4" id="KW-0802">TPR repeat</keyword>
<comment type="similarity">
    <text evidence="1">Belongs to the TTC38 family.</text>
</comment>
<dbReference type="Proteomes" id="UP000694844">
    <property type="component" value="Chromosome 5"/>
</dbReference>